<accession>A0A7C1DJ05</accession>
<name>A0A7C1DJ05_UNCKA</name>
<dbReference type="Proteomes" id="UP000886066">
    <property type="component" value="Unassembled WGS sequence"/>
</dbReference>
<evidence type="ECO:0000313" key="1">
    <source>
        <dbReference type="EMBL" id="HDQ88741.1"/>
    </source>
</evidence>
<protein>
    <submittedName>
        <fullName evidence="1">Uncharacterized protein</fullName>
    </submittedName>
</protein>
<sequence>MLPQKCVGCELCVAESQRQLNKLGLEGAFIRIFRDGTSFSIVLDPQVNTLDVEKIKSICPAFVFETLESESYELLE</sequence>
<dbReference type="AlphaFoldDB" id="A0A7C1DJ05"/>
<proteinExistence type="predicted"/>
<dbReference type="EMBL" id="DSDM01000072">
    <property type="protein sequence ID" value="HDQ88741.1"/>
    <property type="molecule type" value="Genomic_DNA"/>
</dbReference>
<gene>
    <name evidence="1" type="ORF">ENN92_01175</name>
</gene>
<comment type="caution">
    <text evidence="1">The sequence shown here is derived from an EMBL/GenBank/DDBJ whole genome shotgun (WGS) entry which is preliminary data.</text>
</comment>
<organism evidence="1">
    <name type="scientific">candidate division WWE3 bacterium</name>
    <dbReference type="NCBI Taxonomy" id="2053526"/>
    <lineage>
        <taxon>Bacteria</taxon>
        <taxon>Katanobacteria</taxon>
    </lineage>
</organism>
<reference evidence="1" key="1">
    <citation type="journal article" date="2020" name="mSystems">
        <title>Genome- and Community-Level Interaction Insights into Carbon Utilization and Element Cycling Functions of Hydrothermarchaeota in Hydrothermal Sediment.</title>
        <authorList>
            <person name="Zhou Z."/>
            <person name="Liu Y."/>
            <person name="Xu W."/>
            <person name="Pan J."/>
            <person name="Luo Z.H."/>
            <person name="Li M."/>
        </authorList>
    </citation>
    <scope>NUCLEOTIDE SEQUENCE [LARGE SCALE GENOMIC DNA]</scope>
    <source>
        <strain evidence="1">SpSt-1219</strain>
    </source>
</reference>